<organism evidence="2 3">
    <name type="scientific">Butyricicoccus faecihominis</name>
    <dbReference type="NCBI Taxonomy" id="1712515"/>
    <lineage>
        <taxon>Bacteria</taxon>
        <taxon>Bacillati</taxon>
        <taxon>Bacillota</taxon>
        <taxon>Clostridia</taxon>
        <taxon>Eubacteriales</taxon>
        <taxon>Butyricicoccaceae</taxon>
        <taxon>Butyricicoccus</taxon>
    </lineage>
</organism>
<accession>A0ABQ1DWH3</accession>
<reference evidence="2 3" key="1">
    <citation type="submission" date="2020-06" db="EMBL/GenBank/DDBJ databases">
        <title>Characterization of fructooligosaccharide metabolism and fructooligosaccharide-degrading enzymes in human commensal butyrate producers.</title>
        <authorList>
            <person name="Tanno H."/>
            <person name="Fujii T."/>
            <person name="Hirano K."/>
            <person name="Maeno S."/>
            <person name="Tonozuka T."/>
            <person name="Sakamoto M."/>
            <person name="Ohkuma M."/>
            <person name="Tochio T."/>
            <person name="Endo A."/>
        </authorList>
    </citation>
    <scope>NUCLEOTIDE SEQUENCE [LARGE SCALE GENOMIC DNA]</scope>
    <source>
        <strain evidence="2 3">JCM 31056</strain>
    </source>
</reference>
<evidence type="ECO:0000313" key="2">
    <source>
        <dbReference type="EMBL" id="GFO87029.1"/>
    </source>
</evidence>
<protein>
    <submittedName>
        <fullName evidence="2">Uncharacterized protein</fullName>
    </submittedName>
</protein>
<comment type="caution">
    <text evidence="2">The sequence shown here is derived from an EMBL/GenBank/DDBJ whole genome shotgun (WGS) entry which is preliminary data.</text>
</comment>
<sequence>MKLKKVLSICKTNGLYYLYDRIDRSGEITQWLGDGYALYPLDGLPILDEESFCAVFDITGKQREKILFRHERLPEHLNVEDVAAGDKLVREYETTFINGGLRLKPLKTNNGVTFIRSLYLSPLEDVIDMVQFYERTTPQGGSYIVAKAGFLTAAVIMPYVISKKFADELEELSYQCRHFLNTRSAFTTPAAEDEEEPDENQTTAFDAETAEVQE</sequence>
<dbReference type="EMBL" id="BLYJ01000002">
    <property type="protein sequence ID" value="GFO87029.1"/>
    <property type="molecule type" value="Genomic_DNA"/>
</dbReference>
<gene>
    <name evidence="2" type="ORF">BUFA31_01930</name>
</gene>
<dbReference type="RefSeq" id="WP_188886431.1">
    <property type="nucleotide sequence ID" value="NZ_BLYJ01000002.1"/>
</dbReference>
<keyword evidence="3" id="KW-1185">Reference proteome</keyword>
<name>A0ABQ1DWH3_9FIRM</name>
<evidence type="ECO:0000313" key="3">
    <source>
        <dbReference type="Proteomes" id="UP000620147"/>
    </source>
</evidence>
<evidence type="ECO:0000256" key="1">
    <source>
        <dbReference type="SAM" id="MobiDB-lite"/>
    </source>
</evidence>
<feature type="region of interest" description="Disordered" evidence="1">
    <location>
        <begin position="189"/>
        <end position="214"/>
    </location>
</feature>
<proteinExistence type="predicted"/>
<dbReference type="Proteomes" id="UP000620147">
    <property type="component" value="Unassembled WGS sequence"/>
</dbReference>